<feature type="domain" description="DUF5675" evidence="1">
    <location>
        <begin position="7"/>
        <end position="121"/>
    </location>
</feature>
<dbReference type="InterPro" id="IPR043732">
    <property type="entry name" value="DUF5675"/>
</dbReference>
<reference evidence="2" key="1">
    <citation type="journal article" date="2022" name="Arch. Microbiol.">
        <title>Pseudodesulfovibrio sediminis sp. nov., a mesophilic and neutrophilic sulfate-reducing bacterium isolated from sediment of a brackish lake.</title>
        <authorList>
            <person name="Takahashi A."/>
            <person name="Kojima H."/>
            <person name="Watanabe M."/>
            <person name="Fukui M."/>
        </authorList>
    </citation>
    <scope>NUCLEOTIDE SEQUENCE</scope>
    <source>
        <strain evidence="2">SF6</strain>
    </source>
</reference>
<dbReference type="Pfam" id="PF18925">
    <property type="entry name" value="DUF5675"/>
    <property type="match status" value="1"/>
</dbReference>
<proteinExistence type="predicted"/>
<organism evidence="2 3">
    <name type="scientific">Pseudodesulfovibrio sediminis</name>
    <dbReference type="NCBI Taxonomy" id="2810563"/>
    <lineage>
        <taxon>Bacteria</taxon>
        <taxon>Pseudomonadati</taxon>
        <taxon>Thermodesulfobacteriota</taxon>
        <taxon>Desulfovibrionia</taxon>
        <taxon>Desulfovibrionales</taxon>
        <taxon>Desulfovibrionaceae</taxon>
    </lineage>
</organism>
<dbReference type="EMBL" id="AP024485">
    <property type="protein sequence ID" value="BCS89968.1"/>
    <property type="molecule type" value="Genomic_DNA"/>
</dbReference>
<accession>A0ABN6EYT4</accession>
<evidence type="ECO:0000313" key="3">
    <source>
        <dbReference type="Proteomes" id="UP001053296"/>
    </source>
</evidence>
<dbReference type="Proteomes" id="UP001053296">
    <property type="component" value="Chromosome"/>
</dbReference>
<sequence>MITTIELIRVEKSEAGTFGVLKIDGKASCVTLEPEDRGNAQNVSCIPEGDYVVKRVNSPKYGDTFEITGVPGRSHILLHPGNTETDTKGCVLLGRNFGHLGPNRAVLSSGNTFKSFLQTMADNESAQMHITDASGGVR</sequence>
<evidence type="ECO:0000259" key="1">
    <source>
        <dbReference type="Pfam" id="PF18925"/>
    </source>
</evidence>
<protein>
    <recommendedName>
        <fullName evidence="1">DUF5675 domain-containing protein</fullName>
    </recommendedName>
</protein>
<gene>
    <name evidence="2" type="ORF">PSDVSF_32100</name>
</gene>
<evidence type="ECO:0000313" key="2">
    <source>
        <dbReference type="EMBL" id="BCS89968.1"/>
    </source>
</evidence>
<name>A0ABN6EYT4_9BACT</name>
<keyword evidence="3" id="KW-1185">Reference proteome</keyword>
<dbReference type="RefSeq" id="WP_229591916.1">
    <property type="nucleotide sequence ID" value="NZ_AP024485.1"/>
</dbReference>